<dbReference type="GO" id="GO:0004829">
    <property type="term" value="F:threonine-tRNA ligase activity"/>
    <property type="evidence" value="ECO:0007669"/>
    <property type="project" value="UniProtKB-EC"/>
</dbReference>
<proteinExistence type="predicted"/>
<dbReference type="InterPro" id="IPR036621">
    <property type="entry name" value="Anticodon-bd_dom_sf"/>
</dbReference>
<evidence type="ECO:0000313" key="3">
    <source>
        <dbReference type="EMBL" id="MPN07563.1"/>
    </source>
</evidence>
<protein>
    <submittedName>
        <fullName evidence="3">Threonine--tRNA ligase</fullName>
        <ecNumber evidence="3">6.1.1.3</ecNumber>
    </submittedName>
</protein>
<dbReference type="EMBL" id="VSSQ01053538">
    <property type="protein sequence ID" value="MPN07563.1"/>
    <property type="molecule type" value="Genomic_DNA"/>
</dbReference>
<evidence type="ECO:0000256" key="1">
    <source>
        <dbReference type="ARBA" id="ARBA00022917"/>
    </source>
</evidence>
<dbReference type="InterPro" id="IPR004154">
    <property type="entry name" value="Anticodon-bd"/>
</dbReference>
<dbReference type="Gene3D" id="3.40.50.800">
    <property type="entry name" value="Anticodon-binding domain"/>
    <property type="match status" value="1"/>
</dbReference>
<dbReference type="InterPro" id="IPR047246">
    <property type="entry name" value="ThrRS_anticodon"/>
</dbReference>
<dbReference type="EC" id="6.1.1.3" evidence="3"/>
<dbReference type="FunFam" id="3.40.50.800:FF:000001">
    <property type="entry name" value="Threonine--tRNA ligase"/>
    <property type="match status" value="1"/>
</dbReference>
<gene>
    <name evidence="3" type="primary">thrS_32</name>
    <name evidence="3" type="ORF">SDC9_154834</name>
</gene>
<sequence>MAILIEHYAGNFPFWIAPVQVSILPIGYSQYEYAEKLYEKLNSLNFRVQIDKRNEKISRKIAESEQKKIPFALIIGQKEMDAENVSVREHTKGDIGTKNINELINMFADLMINKK</sequence>
<dbReference type="PANTHER" id="PTHR11451">
    <property type="entry name" value="THREONINE-TRNA LIGASE"/>
    <property type="match status" value="1"/>
</dbReference>
<dbReference type="GO" id="GO:0006435">
    <property type="term" value="P:threonyl-tRNA aminoacylation"/>
    <property type="evidence" value="ECO:0007669"/>
    <property type="project" value="TreeGrafter"/>
</dbReference>
<organism evidence="3">
    <name type="scientific">bioreactor metagenome</name>
    <dbReference type="NCBI Taxonomy" id="1076179"/>
    <lineage>
        <taxon>unclassified sequences</taxon>
        <taxon>metagenomes</taxon>
        <taxon>ecological metagenomes</taxon>
    </lineage>
</organism>
<reference evidence="3" key="1">
    <citation type="submission" date="2019-08" db="EMBL/GenBank/DDBJ databases">
        <authorList>
            <person name="Kucharzyk K."/>
            <person name="Murdoch R.W."/>
            <person name="Higgins S."/>
            <person name="Loffler F."/>
        </authorList>
    </citation>
    <scope>NUCLEOTIDE SEQUENCE</scope>
</reference>
<dbReference type="Pfam" id="PF03129">
    <property type="entry name" value="HGTP_anticodon"/>
    <property type="match status" value="1"/>
</dbReference>
<dbReference type="SUPFAM" id="SSF52954">
    <property type="entry name" value="Class II aaRS ABD-related"/>
    <property type="match status" value="1"/>
</dbReference>
<evidence type="ECO:0000259" key="2">
    <source>
        <dbReference type="Pfam" id="PF03129"/>
    </source>
</evidence>
<accession>A0A645F4S4</accession>
<dbReference type="AlphaFoldDB" id="A0A645F4S4"/>
<dbReference type="PANTHER" id="PTHR11451:SF44">
    <property type="entry name" value="THREONINE--TRNA LIGASE, CHLOROPLASTIC_MITOCHONDRIAL 2"/>
    <property type="match status" value="1"/>
</dbReference>
<keyword evidence="1" id="KW-0648">Protein biosynthesis</keyword>
<dbReference type="CDD" id="cd00860">
    <property type="entry name" value="ThrRS_anticodon"/>
    <property type="match status" value="1"/>
</dbReference>
<comment type="caution">
    <text evidence="3">The sequence shown here is derived from an EMBL/GenBank/DDBJ whole genome shotgun (WGS) entry which is preliminary data.</text>
</comment>
<name>A0A645F4S4_9ZZZZ</name>
<keyword evidence="3" id="KW-0436">Ligase</keyword>
<feature type="domain" description="Anticodon-binding" evidence="2">
    <location>
        <begin position="20"/>
        <end position="108"/>
    </location>
</feature>